<dbReference type="GO" id="GO:0005789">
    <property type="term" value="C:endoplasmic reticulum membrane"/>
    <property type="evidence" value="ECO:0007669"/>
    <property type="project" value="UniProtKB-SubCell"/>
</dbReference>
<evidence type="ECO:0000313" key="11">
    <source>
        <dbReference type="EMBL" id="KII72515.1"/>
    </source>
</evidence>
<reference evidence="11 12" key="1">
    <citation type="journal article" date="2014" name="Genome Biol. Evol.">
        <title>The genome of the myxosporean Thelohanellus kitauei shows adaptations to nutrient acquisition within its fish host.</title>
        <authorList>
            <person name="Yang Y."/>
            <person name="Xiong J."/>
            <person name="Zhou Z."/>
            <person name="Huo F."/>
            <person name="Miao W."/>
            <person name="Ran C."/>
            <person name="Liu Y."/>
            <person name="Zhang J."/>
            <person name="Feng J."/>
            <person name="Wang M."/>
            <person name="Wang M."/>
            <person name="Wang L."/>
            <person name="Yao B."/>
        </authorList>
    </citation>
    <scope>NUCLEOTIDE SEQUENCE [LARGE SCALE GENOMIC DNA]</scope>
    <source>
        <strain evidence="11">Wuqing</strain>
    </source>
</reference>
<evidence type="ECO:0000256" key="1">
    <source>
        <dbReference type="ARBA" id="ARBA00004586"/>
    </source>
</evidence>
<keyword evidence="4" id="KW-0256">Endoplasmic reticulum</keyword>
<feature type="transmembrane region" description="Helical" evidence="9">
    <location>
        <begin position="80"/>
        <end position="97"/>
    </location>
</feature>
<dbReference type="GO" id="GO:0008289">
    <property type="term" value="F:lipid binding"/>
    <property type="evidence" value="ECO:0007669"/>
    <property type="project" value="UniProtKB-KW"/>
</dbReference>
<dbReference type="AlphaFoldDB" id="A0A0C2N859"/>
<evidence type="ECO:0000259" key="10">
    <source>
        <dbReference type="PROSITE" id="PS51847"/>
    </source>
</evidence>
<dbReference type="PANTHER" id="PTHR13466">
    <property type="entry name" value="TEX2 PROTEIN-RELATED"/>
    <property type="match status" value="1"/>
</dbReference>
<feature type="domain" description="SMP-LTD" evidence="10">
    <location>
        <begin position="401"/>
        <end position="686"/>
    </location>
</feature>
<dbReference type="GO" id="GO:0006869">
    <property type="term" value="P:lipid transport"/>
    <property type="evidence" value="ECO:0007669"/>
    <property type="project" value="UniProtKB-KW"/>
</dbReference>
<dbReference type="Proteomes" id="UP000031668">
    <property type="component" value="Unassembled WGS sequence"/>
</dbReference>
<keyword evidence="7" id="KW-0446">Lipid-binding</keyword>
<keyword evidence="2" id="KW-0813">Transport</keyword>
<keyword evidence="5 9" id="KW-1133">Transmembrane helix</keyword>
<evidence type="ECO:0000256" key="3">
    <source>
        <dbReference type="ARBA" id="ARBA00022692"/>
    </source>
</evidence>
<comment type="subcellular location">
    <subcellularLocation>
        <location evidence="1">Endoplasmic reticulum membrane</location>
    </subcellularLocation>
</comment>
<protein>
    <submittedName>
        <fullName evidence="11">Testis-expressed sequence 2 protein</fullName>
    </submittedName>
</protein>
<evidence type="ECO:0000256" key="8">
    <source>
        <dbReference type="ARBA" id="ARBA00023136"/>
    </source>
</evidence>
<dbReference type="PROSITE" id="PS51847">
    <property type="entry name" value="SMP"/>
    <property type="match status" value="1"/>
</dbReference>
<evidence type="ECO:0000256" key="7">
    <source>
        <dbReference type="ARBA" id="ARBA00023121"/>
    </source>
</evidence>
<evidence type="ECO:0000256" key="9">
    <source>
        <dbReference type="SAM" id="Phobius"/>
    </source>
</evidence>
<name>A0A0C2N859_THEKT</name>
<keyword evidence="6" id="KW-0445">Lipid transport</keyword>
<dbReference type="OrthoDB" id="26740at2759"/>
<proteinExistence type="predicted"/>
<evidence type="ECO:0000313" key="12">
    <source>
        <dbReference type="Proteomes" id="UP000031668"/>
    </source>
</evidence>
<dbReference type="PANTHER" id="PTHR13466:SF0">
    <property type="entry name" value="SMP-LTD DOMAIN-CONTAINING PROTEIN"/>
    <property type="match status" value="1"/>
</dbReference>
<accession>A0A0C2N859</accession>
<sequence>MSLLKDIQQKTMSYWTKKVAFDKGELRFIPDKNIPQIEIVNRGCDEISQGLKEQQRTNVAHTFLIDHELLKPLTIKMDRIVVVYLAIFIWVVVMLSSEIRIKWFFSGFTVSCILMAIIIAWLYFYTSEVIQYRKNLFALYQSEIAALKTVARVDDSKFMSATRKRKGWVYICETYDKATFKTSDLILAYASLQNKTMTFYVIDDKYVLKPRSTLDVFNNSLKKMKSTQKIALDLADYRAELVPDDLTMGRVWNKKYPIKLSSDREVFCQIPIEAPAANFADFGSMNSEPFVVPSYHRNTPMKLLDNTLYIFGVCAREKERWFYKIQENCEICQPFAPYLTKVVESSQRSTFNSYMEDIMKRGRWVEDKLTFVPKSTSTGQSVDAQLSNQLMASSMFSLNVIFTRLFWDFWREQTWTVKTLQRIQRSLDRIELPPFLKYLKAEDLNLGDSLPILFSAEEPMMDDDGGFWVNFPMYYEGNFSLTINTQIISDLYGKIIDKGKDYETNVQGTSTSVKNQESSSYNTTELKSQGSIDCATLEEMIEQQLPSFGEPDEKFDETEVKIVEPGECKVTKTHSSIAKTIKTRAIGYAKKICKSAAHKIENSNISLNVNLSLLKGTLSVYFPPPPTNRVWFGFRGMPVLIINAKPKIGNRHDFSYSIVSQFIEKRLKEEFKHTLVIPSTLDLYLPFLSSGLSVSK</sequence>
<evidence type="ECO:0000256" key="5">
    <source>
        <dbReference type="ARBA" id="ARBA00022989"/>
    </source>
</evidence>
<dbReference type="OMA" id="NERPGRC"/>
<keyword evidence="3 9" id="KW-0812">Transmembrane</keyword>
<evidence type="ECO:0000256" key="6">
    <source>
        <dbReference type="ARBA" id="ARBA00023055"/>
    </source>
</evidence>
<evidence type="ECO:0000256" key="2">
    <source>
        <dbReference type="ARBA" id="ARBA00022448"/>
    </source>
</evidence>
<dbReference type="EMBL" id="JWZT01001192">
    <property type="protein sequence ID" value="KII72515.1"/>
    <property type="molecule type" value="Genomic_DNA"/>
</dbReference>
<keyword evidence="8 9" id="KW-0472">Membrane</keyword>
<keyword evidence="12" id="KW-1185">Reference proteome</keyword>
<organism evidence="11 12">
    <name type="scientific">Thelohanellus kitauei</name>
    <name type="common">Myxosporean</name>
    <dbReference type="NCBI Taxonomy" id="669202"/>
    <lineage>
        <taxon>Eukaryota</taxon>
        <taxon>Metazoa</taxon>
        <taxon>Cnidaria</taxon>
        <taxon>Myxozoa</taxon>
        <taxon>Myxosporea</taxon>
        <taxon>Bivalvulida</taxon>
        <taxon>Platysporina</taxon>
        <taxon>Myxobolidae</taxon>
        <taxon>Thelohanellus</taxon>
    </lineage>
</organism>
<comment type="caution">
    <text evidence="11">The sequence shown here is derived from an EMBL/GenBank/DDBJ whole genome shotgun (WGS) entry which is preliminary data.</text>
</comment>
<dbReference type="InterPro" id="IPR031468">
    <property type="entry name" value="SMP_LBD"/>
</dbReference>
<evidence type="ECO:0000256" key="4">
    <source>
        <dbReference type="ARBA" id="ARBA00022824"/>
    </source>
</evidence>
<feature type="transmembrane region" description="Helical" evidence="9">
    <location>
        <begin position="103"/>
        <end position="124"/>
    </location>
</feature>
<gene>
    <name evidence="11" type="ORF">RF11_01697</name>
</gene>
<dbReference type="CDD" id="cd21675">
    <property type="entry name" value="SMP_TEX2"/>
    <property type="match status" value="1"/>
</dbReference>